<keyword evidence="12 18" id="KW-0238">DNA-binding</keyword>
<feature type="binding site" evidence="18">
    <location>
        <begin position="42"/>
        <end position="49"/>
    </location>
    <ligand>
        <name>ATP</name>
        <dbReference type="ChEBI" id="CHEBI:30616"/>
    </ligand>
</feature>
<name>A0A512NBH2_9HYPH</name>
<dbReference type="PROSITE" id="PS50893">
    <property type="entry name" value="ABC_TRANSPORTER_2"/>
    <property type="match status" value="2"/>
</dbReference>
<evidence type="ECO:0000256" key="13">
    <source>
        <dbReference type="ARBA" id="ARBA00023204"/>
    </source>
</evidence>
<proteinExistence type="inferred from homology"/>
<evidence type="ECO:0000256" key="5">
    <source>
        <dbReference type="ARBA" id="ARBA00022741"/>
    </source>
</evidence>
<dbReference type="InterPro" id="IPR017871">
    <property type="entry name" value="ABC_transporter-like_CS"/>
</dbReference>
<accession>A0A512NBH2</accession>
<keyword evidence="8 18" id="KW-0863">Zinc-finger</keyword>
<protein>
    <recommendedName>
        <fullName evidence="16 18">UvrABC system protein A</fullName>
        <shortName evidence="18">UvrA protein</shortName>
    </recommendedName>
    <alternativeName>
        <fullName evidence="17 18">Excinuclease ABC subunit A</fullName>
    </alternativeName>
</protein>
<evidence type="ECO:0000256" key="2">
    <source>
        <dbReference type="ARBA" id="ARBA00022490"/>
    </source>
</evidence>
<dbReference type="GO" id="GO:0006289">
    <property type="term" value="P:nucleotide-excision repair"/>
    <property type="evidence" value="ECO:0007669"/>
    <property type="project" value="UniProtKB-UniRule"/>
</dbReference>
<evidence type="ECO:0000256" key="7">
    <source>
        <dbReference type="ARBA" id="ARBA00022769"/>
    </source>
</evidence>
<comment type="function">
    <text evidence="18">The UvrABC repair system catalyzes the recognition and processing of DNA lesions. UvrA is an ATPase and a DNA-binding protein. A damage recognition complex composed of 2 UvrA and 2 UvrB subunits scans DNA for abnormalities. When the presence of a lesion has been verified by UvrB, the UvrA molecules dissociate.</text>
</comment>
<dbReference type="OrthoDB" id="9809851at2"/>
<dbReference type="PANTHER" id="PTHR43152:SF3">
    <property type="entry name" value="UVRABC SYSTEM PROTEIN A"/>
    <property type="match status" value="1"/>
</dbReference>
<evidence type="ECO:0000256" key="3">
    <source>
        <dbReference type="ARBA" id="ARBA00022723"/>
    </source>
</evidence>
<dbReference type="AlphaFoldDB" id="A0A512NBH2"/>
<evidence type="ECO:0000259" key="19">
    <source>
        <dbReference type="PROSITE" id="PS50893"/>
    </source>
</evidence>
<dbReference type="Pfam" id="PF17755">
    <property type="entry name" value="UvrA_DNA-bind"/>
    <property type="match status" value="1"/>
</dbReference>
<evidence type="ECO:0000256" key="10">
    <source>
        <dbReference type="ARBA" id="ARBA00022840"/>
    </source>
</evidence>
<dbReference type="EMBL" id="BKAJ01000061">
    <property type="protein sequence ID" value="GEP56285.1"/>
    <property type="molecule type" value="Genomic_DNA"/>
</dbReference>
<evidence type="ECO:0000256" key="11">
    <source>
        <dbReference type="ARBA" id="ARBA00022881"/>
    </source>
</evidence>
<evidence type="ECO:0000256" key="14">
    <source>
        <dbReference type="ARBA" id="ARBA00023236"/>
    </source>
</evidence>
<dbReference type="InterPro" id="IPR003439">
    <property type="entry name" value="ABC_transporter-like_ATP-bd"/>
</dbReference>
<dbReference type="CDD" id="cd03270">
    <property type="entry name" value="ABC_UvrA_I"/>
    <property type="match status" value="1"/>
</dbReference>
<dbReference type="GO" id="GO:0008270">
    <property type="term" value="F:zinc ion binding"/>
    <property type="evidence" value="ECO:0007669"/>
    <property type="project" value="UniProtKB-UniRule"/>
</dbReference>
<evidence type="ECO:0000313" key="20">
    <source>
        <dbReference type="EMBL" id="GEP56285.1"/>
    </source>
</evidence>
<evidence type="ECO:0000256" key="16">
    <source>
        <dbReference type="ARBA" id="ARBA00039316"/>
    </source>
</evidence>
<dbReference type="GO" id="GO:0005524">
    <property type="term" value="F:ATP binding"/>
    <property type="evidence" value="ECO:0007669"/>
    <property type="project" value="UniProtKB-UniRule"/>
</dbReference>
<gene>
    <name evidence="18 20" type="primary">uvrA</name>
    <name evidence="20" type="ORF">RSO01_34510</name>
</gene>
<comment type="subcellular location">
    <subcellularLocation>
        <location evidence="1 18">Cytoplasm</location>
    </subcellularLocation>
</comment>
<keyword evidence="13 18" id="KW-0234">DNA repair</keyword>
<dbReference type="GO" id="GO:0016887">
    <property type="term" value="F:ATP hydrolysis activity"/>
    <property type="evidence" value="ECO:0007669"/>
    <property type="project" value="InterPro"/>
</dbReference>
<feature type="binding site" evidence="18">
    <location>
        <begin position="653"/>
        <end position="660"/>
    </location>
    <ligand>
        <name>ATP</name>
        <dbReference type="ChEBI" id="CHEBI:30616"/>
    </ligand>
</feature>
<dbReference type="InterPro" id="IPR041552">
    <property type="entry name" value="UvrA_DNA-bd"/>
</dbReference>
<evidence type="ECO:0000256" key="15">
    <source>
        <dbReference type="ARBA" id="ARBA00038000"/>
    </source>
</evidence>
<dbReference type="PANTHER" id="PTHR43152">
    <property type="entry name" value="UVRABC SYSTEM PROTEIN A"/>
    <property type="match status" value="1"/>
</dbReference>
<dbReference type="InterPro" id="IPR027417">
    <property type="entry name" value="P-loop_NTPase"/>
</dbReference>
<evidence type="ECO:0000256" key="6">
    <source>
        <dbReference type="ARBA" id="ARBA00022763"/>
    </source>
</evidence>
<dbReference type="GO" id="GO:0003677">
    <property type="term" value="F:DNA binding"/>
    <property type="evidence" value="ECO:0007669"/>
    <property type="project" value="UniProtKB-UniRule"/>
</dbReference>
<evidence type="ECO:0000256" key="4">
    <source>
        <dbReference type="ARBA" id="ARBA00022737"/>
    </source>
</evidence>
<evidence type="ECO:0000256" key="8">
    <source>
        <dbReference type="ARBA" id="ARBA00022771"/>
    </source>
</evidence>
<feature type="domain" description="ABC transporter" evidence="19">
    <location>
        <begin position="329"/>
        <end position="604"/>
    </location>
</feature>
<evidence type="ECO:0000256" key="17">
    <source>
        <dbReference type="ARBA" id="ARBA00042156"/>
    </source>
</evidence>
<dbReference type="RefSeq" id="WP_147150355.1">
    <property type="nucleotide sequence ID" value="NZ_BKAJ01000061.1"/>
</dbReference>
<keyword evidence="7 18" id="KW-0228">DNA excision</keyword>
<dbReference type="GO" id="GO:0009381">
    <property type="term" value="F:excinuclease ABC activity"/>
    <property type="evidence" value="ECO:0007669"/>
    <property type="project" value="UniProtKB-UniRule"/>
</dbReference>
<reference evidence="20 21" key="1">
    <citation type="submission" date="2019-07" db="EMBL/GenBank/DDBJ databases">
        <title>Whole genome shotgun sequence of Reyranella soli NBRC 108950.</title>
        <authorList>
            <person name="Hosoyama A."/>
            <person name="Uohara A."/>
            <person name="Ohji S."/>
            <person name="Ichikawa N."/>
        </authorList>
    </citation>
    <scope>NUCLEOTIDE SEQUENCE [LARGE SCALE GENOMIC DNA]</scope>
    <source>
        <strain evidence="20 21">NBRC 108950</strain>
    </source>
</reference>
<keyword evidence="5 18" id="KW-0547">Nucleotide-binding</keyword>
<evidence type="ECO:0000256" key="18">
    <source>
        <dbReference type="HAMAP-Rule" id="MF_00205"/>
    </source>
</evidence>
<dbReference type="PROSITE" id="PS00211">
    <property type="entry name" value="ABC_TRANSPORTER_1"/>
    <property type="match status" value="2"/>
</dbReference>
<feature type="zinc finger region" description="C4-type" evidence="18">
    <location>
        <begin position="752"/>
        <end position="778"/>
    </location>
</feature>
<dbReference type="Gene3D" id="1.10.8.280">
    <property type="entry name" value="ABC transporter ATPase domain-like"/>
    <property type="match status" value="1"/>
</dbReference>
<keyword evidence="10 18" id="KW-0067">ATP-binding</keyword>
<dbReference type="SUPFAM" id="SSF52540">
    <property type="entry name" value="P-loop containing nucleoside triphosphate hydrolases"/>
    <property type="match status" value="2"/>
</dbReference>
<dbReference type="Gene3D" id="3.30.1490.20">
    <property type="entry name" value="ATP-grasp fold, A domain"/>
    <property type="match status" value="1"/>
</dbReference>
<keyword evidence="21" id="KW-1185">Reference proteome</keyword>
<comment type="caution">
    <text evidence="20">The sequence shown here is derived from an EMBL/GenBank/DDBJ whole genome shotgun (WGS) entry which is preliminary data.</text>
</comment>
<comment type="subunit">
    <text evidence="18">Forms a heterotetramer with UvrB during the search for lesions.</text>
</comment>
<evidence type="ECO:0000313" key="21">
    <source>
        <dbReference type="Proteomes" id="UP000321058"/>
    </source>
</evidence>
<dbReference type="InterPro" id="IPR041102">
    <property type="entry name" value="UvrA_inter"/>
</dbReference>
<keyword evidence="4 18" id="KW-0677">Repeat</keyword>
<organism evidence="20 21">
    <name type="scientific">Reyranella soli</name>
    <dbReference type="NCBI Taxonomy" id="1230389"/>
    <lineage>
        <taxon>Bacteria</taxon>
        <taxon>Pseudomonadati</taxon>
        <taxon>Pseudomonadota</taxon>
        <taxon>Alphaproteobacteria</taxon>
        <taxon>Hyphomicrobiales</taxon>
        <taxon>Reyranellaceae</taxon>
        <taxon>Reyranella</taxon>
    </lineage>
</organism>
<keyword evidence="2 18" id="KW-0963">Cytoplasm</keyword>
<dbReference type="NCBIfam" id="NF001503">
    <property type="entry name" value="PRK00349.1"/>
    <property type="match status" value="1"/>
</dbReference>
<dbReference type="Proteomes" id="UP000321058">
    <property type="component" value="Unassembled WGS sequence"/>
</dbReference>
<dbReference type="NCBIfam" id="TIGR00630">
    <property type="entry name" value="uvra"/>
    <property type="match status" value="1"/>
</dbReference>
<dbReference type="GO" id="GO:0009432">
    <property type="term" value="P:SOS response"/>
    <property type="evidence" value="ECO:0007669"/>
    <property type="project" value="UniProtKB-UniRule"/>
</dbReference>
<evidence type="ECO:0000256" key="12">
    <source>
        <dbReference type="ARBA" id="ARBA00023125"/>
    </source>
</evidence>
<comment type="similarity">
    <text evidence="15 18">Belongs to the ABC transporter superfamily. UvrA family.</text>
</comment>
<dbReference type="HAMAP" id="MF_00205">
    <property type="entry name" value="UvrA"/>
    <property type="match status" value="1"/>
</dbReference>
<keyword evidence="11 18" id="KW-0267">Excision nuclease</keyword>
<keyword evidence="9 18" id="KW-0862">Zinc</keyword>
<keyword evidence="14 18" id="KW-0742">SOS response</keyword>
<keyword evidence="6 18" id="KW-0227">DNA damage</keyword>
<dbReference type="InterPro" id="IPR013815">
    <property type="entry name" value="ATP_grasp_subdomain_1"/>
</dbReference>
<feature type="domain" description="ABC transporter" evidence="19">
    <location>
        <begin position="606"/>
        <end position="949"/>
    </location>
</feature>
<dbReference type="InterPro" id="IPR004602">
    <property type="entry name" value="UvrA"/>
</dbReference>
<dbReference type="Gene3D" id="3.40.50.300">
    <property type="entry name" value="P-loop containing nucleotide triphosphate hydrolases"/>
    <property type="match status" value="2"/>
</dbReference>
<dbReference type="Pfam" id="PF17760">
    <property type="entry name" value="UvrA_inter"/>
    <property type="match status" value="1"/>
</dbReference>
<evidence type="ECO:0000256" key="1">
    <source>
        <dbReference type="ARBA" id="ARBA00004496"/>
    </source>
</evidence>
<dbReference type="GO" id="GO:0005737">
    <property type="term" value="C:cytoplasm"/>
    <property type="evidence" value="ECO:0007669"/>
    <property type="project" value="UniProtKB-SubCell"/>
</dbReference>
<keyword evidence="3 18" id="KW-0479">Metal-binding</keyword>
<dbReference type="Gene3D" id="1.20.1580.10">
    <property type="entry name" value="ABC transporter ATPase like domain"/>
    <property type="match status" value="2"/>
</dbReference>
<dbReference type="FunFam" id="1.20.1580.10:FF:000002">
    <property type="entry name" value="UvrABC system protein A"/>
    <property type="match status" value="1"/>
</dbReference>
<dbReference type="GO" id="GO:0009380">
    <property type="term" value="C:excinuclease repair complex"/>
    <property type="evidence" value="ECO:0007669"/>
    <property type="project" value="InterPro"/>
</dbReference>
<comment type="caution">
    <text evidence="18">Lacks conserved residue(s) required for the propagation of feature annotation.</text>
</comment>
<sequence>MAKSRTPVAEPHRFISIRGAREHNLKNVDLDLPRDRLVVITGLSGSGKSSLAFDTIYAEGQRRYVESLSAYARQFLELMQKPDVDSIEGLSPAISIEQKTTSRNPRSTVGTVTEIYDYLRLLFARVGIPYSPATGLPIESQTVSQMVDRVKAMAEGTRLYLMAPIVRGRKGEYRKELQELQKKGFQRVKIDGKLYEIAEAPSLDKKYKHDIDVVVDRIVVRPDLGNRLADSIETALNLAEGLAVAENADNGERMVFSARFACPVSGFTIEEIEPRLFSFNAPQGACPACDGLGVKMFFDPEMVVPDDRLSLAEGAIAPWADSSGQYYMQTLESIAKHFKVKMSVPWKDLPKKVRDVILSGSGGESIAMRYDDGIRQYQTTKPFEGVIPNLDRRWKETDSSWVREELERFQHESKCETCGGARLKPEALAVKIAGLNISQTTEFSIGEAVKWFLELSPKLTAKQNEIAARILKEINERLGFLDNVGLSYLTLNRTSGTLSGGESQRIRLASQIGSGLTGVLYVLDEPSIGLHQRDNDRLLKTLTRLRDLGNTVLVVEHDEDAIRSADHLVDMGPGAGAHGGNVIAEGTPEDVMRNSASLTGQYLSGFRQIPIPKTRREPPAKGGRWLTVKGAKENNLQNVTASIPLGTFTCVTGVSGSGKSTLIVETLYKALAKRLNNAREHPGVHSGLDGVGHLDKIVDIDQSPIGRTPRSNPATYTGAFSPIRDWFAQLPESSERGYKPGRFSFNVKGGRCEACQGDGVIKIEMHFLPDVYVQCDVCKGKRYNRETLEIHFRGKSIADVLEMTVDEGVEFFKAVPIIRDKLLTLQQVGLGYIHIGQQATTLSGGEAQRVKLAKELSRRATGRTLYILDEPTTGLHFEDVRKLLEVLHRLVEGGNTVLVIEHNLEVIKTADWVLDLGPDGGSGGGRLVAEGPPEEIVKVAESYTGQYLARLLPRSAAAKKRA</sequence>
<dbReference type="CDD" id="cd03271">
    <property type="entry name" value="ABC_UvrA_II"/>
    <property type="match status" value="1"/>
</dbReference>
<evidence type="ECO:0000256" key="9">
    <source>
        <dbReference type="ARBA" id="ARBA00022833"/>
    </source>
</evidence>